<evidence type="ECO:0000256" key="1">
    <source>
        <dbReference type="SAM" id="MobiDB-lite"/>
    </source>
</evidence>
<organism evidence="2 3">
    <name type="scientific">Cynara cardunculus var. scolymus</name>
    <name type="common">Globe artichoke</name>
    <name type="synonym">Cynara scolymus</name>
    <dbReference type="NCBI Taxonomy" id="59895"/>
    <lineage>
        <taxon>Eukaryota</taxon>
        <taxon>Viridiplantae</taxon>
        <taxon>Streptophyta</taxon>
        <taxon>Embryophyta</taxon>
        <taxon>Tracheophyta</taxon>
        <taxon>Spermatophyta</taxon>
        <taxon>Magnoliopsida</taxon>
        <taxon>eudicotyledons</taxon>
        <taxon>Gunneridae</taxon>
        <taxon>Pentapetalae</taxon>
        <taxon>asterids</taxon>
        <taxon>campanulids</taxon>
        <taxon>Asterales</taxon>
        <taxon>Asteraceae</taxon>
        <taxon>Carduoideae</taxon>
        <taxon>Cardueae</taxon>
        <taxon>Carduinae</taxon>
        <taxon>Cynara</taxon>
    </lineage>
</organism>
<feature type="compositionally biased region" description="Acidic residues" evidence="1">
    <location>
        <begin position="467"/>
        <end position="476"/>
    </location>
</feature>
<dbReference type="Proteomes" id="UP000243975">
    <property type="component" value="Unassembled WGS sequence"/>
</dbReference>
<dbReference type="OrthoDB" id="303107at2759"/>
<dbReference type="PANTHER" id="PTHR14296">
    <property type="entry name" value="REMODELING AND SPACING FACTOR 1"/>
    <property type="match status" value="1"/>
</dbReference>
<dbReference type="OMA" id="NGWVIAL"/>
<dbReference type="GO" id="GO:0006355">
    <property type="term" value="P:regulation of DNA-templated transcription"/>
    <property type="evidence" value="ECO:0007669"/>
    <property type="project" value="InterPro"/>
</dbReference>
<dbReference type="GO" id="GO:0031213">
    <property type="term" value="C:RSF complex"/>
    <property type="evidence" value="ECO:0007669"/>
    <property type="project" value="InterPro"/>
</dbReference>
<protein>
    <recommendedName>
        <fullName evidence="4">DDT domain-containing protein</fullName>
    </recommendedName>
</protein>
<dbReference type="STRING" id="59895.A0A103XZR5"/>
<dbReference type="InterPro" id="IPR028938">
    <property type="entry name" value="Rsf1-like"/>
</dbReference>
<evidence type="ECO:0008006" key="4">
    <source>
        <dbReference type="Google" id="ProtNLM"/>
    </source>
</evidence>
<gene>
    <name evidence="2" type="ORF">Ccrd_021873</name>
</gene>
<proteinExistence type="predicted"/>
<reference evidence="2 3" key="1">
    <citation type="journal article" date="2016" name="Sci. Rep.">
        <title>The genome sequence of the outbreeding globe artichoke constructed de novo incorporating a phase-aware low-pass sequencing strategy of F1 progeny.</title>
        <authorList>
            <person name="Scaglione D."/>
            <person name="Reyes-Chin-Wo S."/>
            <person name="Acquadro A."/>
            <person name="Froenicke L."/>
            <person name="Portis E."/>
            <person name="Beitel C."/>
            <person name="Tirone M."/>
            <person name="Mauro R."/>
            <person name="Lo Monaco A."/>
            <person name="Mauromicale G."/>
            <person name="Faccioli P."/>
            <person name="Cattivelli L."/>
            <person name="Rieseberg L."/>
            <person name="Michelmore R."/>
            <person name="Lanteri S."/>
        </authorList>
    </citation>
    <scope>NUCLEOTIDE SEQUENCE [LARGE SCALE GENOMIC DNA]</scope>
    <source>
        <strain evidence="2">2C</strain>
    </source>
</reference>
<evidence type="ECO:0000313" key="3">
    <source>
        <dbReference type="Proteomes" id="UP000243975"/>
    </source>
</evidence>
<name>A0A103XZR5_CYNCS</name>
<feature type="region of interest" description="Disordered" evidence="1">
    <location>
        <begin position="303"/>
        <end position="476"/>
    </location>
</feature>
<dbReference type="Gramene" id="KVH99872">
    <property type="protein sequence ID" value="KVH99872"/>
    <property type="gene ID" value="Ccrd_021873"/>
</dbReference>
<dbReference type="AlphaFoldDB" id="A0A103XZR5"/>
<feature type="compositionally biased region" description="Polar residues" evidence="1">
    <location>
        <begin position="415"/>
        <end position="424"/>
    </location>
</feature>
<feature type="compositionally biased region" description="Basic and acidic residues" evidence="1">
    <location>
        <begin position="303"/>
        <end position="344"/>
    </location>
</feature>
<dbReference type="PANTHER" id="PTHR14296:SF12">
    <property type="entry name" value="DDT DOMAIN-CONTAINING PROTEIN DDR4 ISOFORM X1"/>
    <property type="match status" value="1"/>
</dbReference>
<comment type="caution">
    <text evidence="2">The sequence shown here is derived from an EMBL/GenBank/DDBJ whole genome shotgun (WGS) entry which is preliminary data.</text>
</comment>
<feature type="compositionally biased region" description="Acidic residues" evidence="1">
    <location>
        <begin position="345"/>
        <end position="367"/>
    </location>
</feature>
<feature type="compositionally biased region" description="Acidic residues" evidence="1">
    <location>
        <begin position="385"/>
        <end position="399"/>
    </location>
</feature>
<keyword evidence="3" id="KW-1185">Reference proteome</keyword>
<sequence>MNENGHQSPSGFEDARSRLRQRWELASVLNFFKVFEPVIEGNLKISAEEIETALIIPNNSLAQLHVALLKGIPPVSKNLKDPNAWVVALSKKLSMWWPWVAEGDFPLIAAKGEETATYKELDPTVRLVLLKALCEIRADQHDVVSYINNAVKVKNELSTFRKDNIGKDGKGTSYWCDGNEIIGFRLYKEVNTFRKNEKLPTISCQWETLATNLEEFQKVVDEYSSSKSKVEVAVSVAVETEVIPVLNKLEKKKQRALQKKKDEERVINNFCRTGITRSCRSRRPISYTFDEYDKAINEAIRETKRMKTKDEQRNEKKENAVNEKKETVVNEKKEAAVNEEKEAVVNEDSEQEDESMDGESTESESDSESSKLETEDVSEDSRQESDEEEAHANDDDDDNKENMNHSSENGLVLNSRIQNGSYKTRGSKKIIANGGDPMKQMGNYGAKKRLRQRPNRNTALESAVVPDSEDEISSDS</sequence>
<evidence type="ECO:0000313" key="2">
    <source>
        <dbReference type="EMBL" id="KVH99872.1"/>
    </source>
</evidence>
<feature type="compositionally biased region" description="Basic and acidic residues" evidence="1">
    <location>
        <begin position="368"/>
        <end position="384"/>
    </location>
</feature>
<dbReference type="EMBL" id="LEKV01003409">
    <property type="protein sequence ID" value="KVH99872.1"/>
    <property type="molecule type" value="Genomic_DNA"/>
</dbReference>
<accession>A0A103XZR5</accession>